<evidence type="ECO:0000313" key="8">
    <source>
        <dbReference type="EMBL" id="KAJ6799539.1"/>
    </source>
</evidence>
<dbReference type="CDD" id="cd00086">
    <property type="entry name" value="homeodomain"/>
    <property type="match status" value="1"/>
</dbReference>
<feature type="DNA-binding region" description="Homeobox" evidence="5">
    <location>
        <begin position="68"/>
        <end position="103"/>
    </location>
</feature>
<keyword evidence="9" id="KW-1185">Reference proteome</keyword>
<evidence type="ECO:0000256" key="2">
    <source>
        <dbReference type="ARBA" id="ARBA00023125"/>
    </source>
</evidence>
<evidence type="ECO:0000256" key="1">
    <source>
        <dbReference type="ARBA" id="ARBA00004123"/>
    </source>
</evidence>
<proteinExistence type="predicted"/>
<gene>
    <name evidence="8" type="ORF">M6B38_206725</name>
</gene>
<feature type="region of interest" description="Disordered" evidence="6">
    <location>
        <begin position="111"/>
        <end position="141"/>
    </location>
</feature>
<reference evidence="8" key="2">
    <citation type="submission" date="2023-04" db="EMBL/GenBank/DDBJ databases">
        <authorList>
            <person name="Bruccoleri R.E."/>
            <person name="Oakeley E.J."/>
            <person name="Faust A.-M."/>
            <person name="Dessus-Babus S."/>
            <person name="Altorfer M."/>
            <person name="Burckhardt D."/>
            <person name="Oertli M."/>
            <person name="Naumann U."/>
            <person name="Petersen F."/>
            <person name="Wong J."/>
        </authorList>
    </citation>
    <scope>NUCLEOTIDE SEQUENCE</scope>
    <source>
        <strain evidence="8">GSM-AAB239-AS_SAM_17_03QT</strain>
        <tissue evidence="8">Leaf</tissue>
    </source>
</reference>
<dbReference type="GO" id="GO:0006355">
    <property type="term" value="P:regulation of DNA-templated transcription"/>
    <property type="evidence" value="ECO:0007669"/>
    <property type="project" value="InterPro"/>
</dbReference>
<dbReference type="InterPro" id="IPR050224">
    <property type="entry name" value="TALE_homeobox"/>
</dbReference>
<dbReference type="SUPFAM" id="SSF46689">
    <property type="entry name" value="Homeodomain-like"/>
    <property type="match status" value="1"/>
</dbReference>
<protein>
    <submittedName>
        <fullName evidence="8">Homeobox protein BEL1-like protein</fullName>
    </submittedName>
</protein>
<reference evidence="8" key="1">
    <citation type="journal article" date="2023" name="GigaByte">
        <title>Genome assembly of the bearded iris, Iris pallida Lam.</title>
        <authorList>
            <person name="Bruccoleri R.E."/>
            <person name="Oakeley E.J."/>
            <person name="Faust A.M.E."/>
            <person name="Altorfer M."/>
            <person name="Dessus-Babus S."/>
            <person name="Burckhardt D."/>
            <person name="Oertli M."/>
            <person name="Naumann U."/>
            <person name="Petersen F."/>
            <person name="Wong J."/>
        </authorList>
    </citation>
    <scope>NUCLEOTIDE SEQUENCE</scope>
    <source>
        <strain evidence="8">GSM-AAB239-AS_SAM_17_03QT</strain>
    </source>
</reference>
<comment type="subcellular location">
    <subcellularLocation>
        <location evidence="1 5">Nucleus</location>
    </subcellularLocation>
</comment>
<keyword evidence="4 5" id="KW-0539">Nucleus</keyword>
<dbReference type="InterPro" id="IPR008422">
    <property type="entry name" value="KN_HD"/>
</dbReference>
<comment type="caution">
    <text evidence="8">The sequence shown here is derived from an EMBL/GenBank/DDBJ whole genome shotgun (WGS) entry which is preliminary data.</text>
</comment>
<dbReference type="InterPro" id="IPR009057">
    <property type="entry name" value="Homeodomain-like_sf"/>
</dbReference>
<feature type="region of interest" description="Disordered" evidence="6">
    <location>
        <begin position="1"/>
        <end position="50"/>
    </location>
</feature>
<name>A0AAX6E6H8_IRIPA</name>
<evidence type="ECO:0000256" key="5">
    <source>
        <dbReference type="PROSITE-ProRule" id="PRU00108"/>
    </source>
</evidence>
<dbReference type="Pfam" id="PF05920">
    <property type="entry name" value="Homeobox_KN"/>
    <property type="match status" value="1"/>
</dbReference>
<feature type="domain" description="Homeobox" evidence="7">
    <location>
        <begin position="66"/>
        <end position="102"/>
    </location>
</feature>
<dbReference type="SMART" id="SM00389">
    <property type="entry name" value="HOX"/>
    <property type="match status" value="1"/>
</dbReference>
<accession>A0AAX6E6H8</accession>
<organism evidence="8 9">
    <name type="scientific">Iris pallida</name>
    <name type="common">Sweet iris</name>
    <dbReference type="NCBI Taxonomy" id="29817"/>
    <lineage>
        <taxon>Eukaryota</taxon>
        <taxon>Viridiplantae</taxon>
        <taxon>Streptophyta</taxon>
        <taxon>Embryophyta</taxon>
        <taxon>Tracheophyta</taxon>
        <taxon>Spermatophyta</taxon>
        <taxon>Magnoliopsida</taxon>
        <taxon>Liliopsida</taxon>
        <taxon>Asparagales</taxon>
        <taxon>Iridaceae</taxon>
        <taxon>Iridoideae</taxon>
        <taxon>Irideae</taxon>
        <taxon>Iris</taxon>
    </lineage>
</organism>
<evidence type="ECO:0000256" key="6">
    <source>
        <dbReference type="SAM" id="MobiDB-lite"/>
    </source>
</evidence>
<evidence type="ECO:0000256" key="3">
    <source>
        <dbReference type="ARBA" id="ARBA00023155"/>
    </source>
</evidence>
<dbReference type="AlphaFoldDB" id="A0AAX6E6H8"/>
<keyword evidence="2 5" id="KW-0238">DNA-binding</keyword>
<dbReference type="Gene3D" id="1.10.10.60">
    <property type="entry name" value="Homeodomain-like"/>
    <property type="match status" value="1"/>
</dbReference>
<sequence>MGETYAIAPGQPGRDPAAQEAGAVPAAAEGLPAGRGHGEPALEAAEGTPRTFRLRSSSLALRTFPSPYPSDVDKHILARQTGLSRSQVSNWFINARVRLWKPMVEEMYMEEVKDEENPNGSSSHPPAEDQKPGPEQLLNDFSGSLSSIINSRHPASNLNPNLNFGVIGNMDFAPSLTLGPHDVGQAGMSLSFSPASQHPLLFSREHNLMDDGQQVHQYSILDEEGQNLPYRNLMGAHLLHDLAG</sequence>
<keyword evidence="3 5" id="KW-0371">Homeobox</keyword>
<evidence type="ECO:0000259" key="7">
    <source>
        <dbReference type="PROSITE" id="PS50071"/>
    </source>
</evidence>
<dbReference type="GO" id="GO:0003677">
    <property type="term" value="F:DNA binding"/>
    <property type="evidence" value="ECO:0007669"/>
    <property type="project" value="UniProtKB-UniRule"/>
</dbReference>
<dbReference type="Proteomes" id="UP001140949">
    <property type="component" value="Unassembled WGS sequence"/>
</dbReference>
<dbReference type="EMBL" id="JANAVB010039675">
    <property type="protein sequence ID" value="KAJ6799539.1"/>
    <property type="molecule type" value="Genomic_DNA"/>
</dbReference>
<dbReference type="InterPro" id="IPR001356">
    <property type="entry name" value="HD"/>
</dbReference>
<evidence type="ECO:0000256" key="4">
    <source>
        <dbReference type="ARBA" id="ARBA00023242"/>
    </source>
</evidence>
<feature type="compositionally biased region" description="Low complexity" evidence="6">
    <location>
        <begin position="16"/>
        <end position="34"/>
    </location>
</feature>
<evidence type="ECO:0000313" key="9">
    <source>
        <dbReference type="Proteomes" id="UP001140949"/>
    </source>
</evidence>
<dbReference type="PROSITE" id="PS50071">
    <property type="entry name" value="HOMEOBOX_2"/>
    <property type="match status" value="1"/>
</dbReference>
<dbReference type="PANTHER" id="PTHR11850">
    <property type="entry name" value="HOMEOBOX PROTEIN TRANSCRIPTION FACTORS"/>
    <property type="match status" value="1"/>
</dbReference>
<dbReference type="GO" id="GO:0005634">
    <property type="term" value="C:nucleus"/>
    <property type="evidence" value="ECO:0007669"/>
    <property type="project" value="UniProtKB-SubCell"/>
</dbReference>